<accession>M6CM46</accession>
<keyword evidence="1" id="KW-0812">Transmembrane</keyword>
<keyword evidence="1" id="KW-1133">Transmembrane helix</keyword>
<name>M6CM46_9LEPT</name>
<evidence type="ECO:0000313" key="3">
    <source>
        <dbReference type="Proteomes" id="UP000011988"/>
    </source>
</evidence>
<keyword evidence="1" id="KW-0472">Membrane</keyword>
<organism evidence="2 3">
    <name type="scientific">Leptospira alstonii serovar Sichuan str. 79601</name>
    <dbReference type="NCBI Taxonomy" id="1218565"/>
    <lineage>
        <taxon>Bacteria</taxon>
        <taxon>Pseudomonadati</taxon>
        <taxon>Spirochaetota</taxon>
        <taxon>Spirochaetia</taxon>
        <taxon>Leptospirales</taxon>
        <taxon>Leptospiraceae</taxon>
        <taxon>Leptospira</taxon>
    </lineage>
</organism>
<reference evidence="2 3" key="1">
    <citation type="submission" date="2013-01" db="EMBL/GenBank/DDBJ databases">
        <authorList>
            <person name="Harkins D.M."/>
            <person name="Durkin A.S."/>
            <person name="Brinkac L.M."/>
            <person name="Haft D.H."/>
            <person name="Selengut J.D."/>
            <person name="Sanka R."/>
            <person name="DePew J."/>
            <person name="Purushe J."/>
            <person name="Galloway R.L."/>
            <person name="Vinetz J.M."/>
            <person name="Sutton G.G."/>
            <person name="Nierman W.C."/>
            <person name="Fouts D.E."/>
        </authorList>
    </citation>
    <scope>NUCLEOTIDE SEQUENCE [LARGE SCALE GENOMIC DNA]</scope>
    <source>
        <strain evidence="2 3">79601</strain>
    </source>
</reference>
<feature type="transmembrane region" description="Helical" evidence="1">
    <location>
        <begin position="14"/>
        <end position="31"/>
    </location>
</feature>
<evidence type="ECO:0000313" key="2">
    <source>
        <dbReference type="EMBL" id="EMJ91651.1"/>
    </source>
</evidence>
<protein>
    <submittedName>
        <fullName evidence="2">Uncharacterized protein</fullName>
    </submittedName>
</protein>
<dbReference type="Proteomes" id="UP000011988">
    <property type="component" value="Unassembled WGS sequence"/>
</dbReference>
<dbReference type="AlphaFoldDB" id="M6CM46"/>
<gene>
    <name evidence="2" type="ORF">LEP1GSC194_0626</name>
</gene>
<sequence>MFQLLRNSTQCRSLWSNIIIVFASALALNTIRKTSTRSQFFEYFNFYDSTSSFANKNSSSKKWLLNFPPEIACLLTQLIRK</sequence>
<evidence type="ECO:0000256" key="1">
    <source>
        <dbReference type="SAM" id="Phobius"/>
    </source>
</evidence>
<dbReference type="EMBL" id="ANIK01000101">
    <property type="protein sequence ID" value="EMJ91651.1"/>
    <property type="molecule type" value="Genomic_DNA"/>
</dbReference>
<proteinExistence type="predicted"/>
<comment type="caution">
    <text evidence="2">The sequence shown here is derived from an EMBL/GenBank/DDBJ whole genome shotgun (WGS) entry which is preliminary data.</text>
</comment>
<dbReference type="PATRIC" id="fig|1218565.3.peg.3970"/>